<name>A0A6P7T8H3_9MOLL</name>
<dbReference type="CDD" id="cd00637">
    <property type="entry name" value="7tm_classA_rhodopsin-like"/>
    <property type="match status" value="1"/>
</dbReference>
<organism evidence="10 11">
    <name type="scientific">Octopus sinensis</name>
    <name type="common">East Asian common octopus</name>
    <dbReference type="NCBI Taxonomy" id="2607531"/>
    <lineage>
        <taxon>Eukaryota</taxon>
        <taxon>Metazoa</taxon>
        <taxon>Spiralia</taxon>
        <taxon>Lophotrochozoa</taxon>
        <taxon>Mollusca</taxon>
        <taxon>Cephalopoda</taxon>
        <taxon>Coleoidea</taxon>
        <taxon>Octopodiformes</taxon>
        <taxon>Octopoda</taxon>
        <taxon>Incirrata</taxon>
        <taxon>Octopodidae</taxon>
        <taxon>Octopus</taxon>
    </lineage>
</organism>
<sequence>MEQSNSVNVCVSVLEELNTKMVDVYFPVITYLGISMALGTIGNCFVSYIYYYKFDATATHMFIIALSVCDFLTCIICIPMDVVILHFSYTFHNDAACRVIRYVVAVAVINSALIVFVIAVDRYILICRPLKQNISVRNSKKILAFFTIFTLIVSIPAIFVHGKQNKMVKRCGNIGKECSLIPYINGTIYSLAYYSFVSTVCCCMLIILLIIYLLIGMRIWKIYKAKKIKAIQFRETFTTRTITKLEDQFTDSRSSVMQPSTFAHLKKQSMPPARSNLIFFIITLVWIIAYIPHFGGVFWMLLVKDFEVVASDKELVINKLLTYSLYLSSALNPYIYGLFNRQFRNELLALFRNLFKPCNKKNIEIR</sequence>
<feature type="transmembrane region" description="Helical" evidence="8">
    <location>
        <begin position="99"/>
        <end position="121"/>
    </location>
</feature>
<dbReference type="GO" id="GO:0016020">
    <property type="term" value="C:membrane"/>
    <property type="evidence" value="ECO:0007669"/>
    <property type="project" value="UniProtKB-SubCell"/>
</dbReference>
<protein>
    <submittedName>
        <fullName evidence="11 12">Cholecystokinin receptor type A-like isoform X1</fullName>
    </submittedName>
</protein>
<comment type="subcellular location">
    <subcellularLocation>
        <location evidence="1">Membrane</location>
        <topology evidence="1">Multi-pass membrane protein</topology>
    </subcellularLocation>
</comment>
<evidence type="ECO:0000313" key="11">
    <source>
        <dbReference type="RefSeq" id="XP_029646106.1"/>
    </source>
</evidence>
<dbReference type="InterPro" id="IPR000276">
    <property type="entry name" value="GPCR_Rhodpsn"/>
</dbReference>
<feature type="transmembrane region" description="Helical" evidence="8">
    <location>
        <begin position="63"/>
        <end position="87"/>
    </location>
</feature>
<dbReference type="RefSeq" id="XP_029646106.1">
    <property type="nucleotide sequence ID" value="XM_029790246.2"/>
</dbReference>
<keyword evidence="6" id="KW-0675">Receptor</keyword>
<feature type="transmembrane region" description="Helical" evidence="8">
    <location>
        <begin position="191"/>
        <end position="215"/>
    </location>
</feature>
<evidence type="ECO:0000256" key="7">
    <source>
        <dbReference type="ARBA" id="ARBA00023224"/>
    </source>
</evidence>
<dbReference type="PROSITE" id="PS50262">
    <property type="entry name" value="G_PROTEIN_RECEP_F1_2"/>
    <property type="match status" value="1"/>
</dbReference>
<feature type="transmembrane region" description="Helical" evidence="8">
    <location>
        <begin position="142"/>
        <end position="160"/>
    </location>
</feature>
<evidence type="ECO:0000259" key="9">
    <source>
        <dbReference type="PROSITE" id="PS50262"/>
    </source>
</evidence>
<evidence type="ECO:0000256" key="5">
    <source>
        <dbReference type="ARBA" id="ARBA00023136"/>
    </source>
</evidence>
<dbReference type="PRINTS" id="PR00237">
    <property type="entry name" value="GPCRRHODOPSN"/>
</dbReference>
<evidence type="ECO:0000313" key="12">
    <source>
        <dbReference type="RefSeq" id="XP_036365468.1"/>
    </source>
</evidence>
<keyword evidence="2 8" id="KW-0812">Transmembrane</keyword>
<dbReference type="Pfam" id="PF00001">
    <property type="entry name" value="7tm_1"/>
    <property type="match status" value="1"/>
</dbReference>
<dbReference type="RefSeq" id="XP_036365468.1">
    <property type="nucleotide sequence ID" value="XM_036509575.1"/>
</dbReference>
<gene>
    <name evidence="11 12" type="primary">LOC115219944</name>
</gene>
<feature type="transmembrane region" description="Helical" evidence="8">
    <location>
        <begin position="24"/>
        <end position="51"/>
    </location>
</feature>
<keyword evidence="10" id="KW-1185">Reference proteome</keyword>
<feature type="domain" description="G-protein coupled receptors family 1 profile" evidence="9">
    <location>
        <begin position="42"/>
        <end position="336"/>
    </location>
</feature>
<dbReference type="AlphaFoldDB" id="A0A6P7T8H3"/>
<evidence type="ECO:0000256" key="2">
    <source>
        <dbReference type="ARBA" id="ARBA00022692"/>
    </source>
</evidence>
<dbReference type="InterPro" id="IPR017452">
    <property type="entry name" value="GPCR_Rhodpsn_7TM"/>
</dbReference>
<dbReference type="PANTHER" id="PTHR24238:SF47">
    <property type="entry name" value="ECDYSTEROIDS_DOPAMINE RECEPTOR-RELATED"/>
    <property type="match status" value="1"/>
</dbReference>
<feature type="transmembrane region" description="Helical" evidence="8">
    <location>
        <begin position="320"/>
        <end position="339"/>
    </location>
</feature>
<evidence type="ECO:0000256" key="3">
    <source>
        <dbReference type="ARBA" id="ARBA00022989"/>
    </source>
</evidence>
<proteinExistence type="predicted"/>
<accession>A0A6P7T8H3</accession>
<reference evidence="11 12" key="1">
    <citation type="submission" date="2025-08" db="UniProtKB">
        <authorList>
            <consortium name="RefSeq"/>
        </authorList>
    </citation>
    <scope>IDENTIFICATION</scope>
</reference>
<keyword evidence="5 8" id="KW-0472">Membrane</keyword>
<evidence type="ECO:0000256" key="6">
    <source>
        <dbReference type="ARBA" id="ARBA00023170"/>
    </source>
</evidence>
<dbReference type="GO" id="GO:0004930">
    <property type="term" value="F:G protein-coupled receptor activity"/>
    <property type="evidence" value="ECO:0007669"/>
    <property type="project" value="UniProtKB-KW"/>
</dbReference>
<evidence type="ECO:0000256" key="4">
    <source>
        <dbReference type="ARBA" id="ARBA00023040"/>
    </source>
</evidence>
<evidence type="ECO:0000313" key="10">
    <source>
        <dbReference type="Proteomes" id="UP000515154"/>
    </source>
</evidence>
<dbReference type="PANTHER" id="PTHR24238">
    <property type="entry name" value="G-PROTEIN COUPLED RECEPTOR"/>
    <property type="match status" value="1"/>
</dbReference>
<dbReference type="SUPFAM" id="SSF81321">
    <property type="entry name" value="Family A G protein-coupled receptor-like"/>
    <property type="match status" value="1"/>
</dbReference>
<dbReference type="KEGG" id="osn:115219944"/>
<dbReference type="Proteomes" id="UP000515154">
    <property type="component" value="Linkage group LG15"/>
</dbReference>
<dbReference type="Gene3D" id="1.20.1070.10">
    <property type="entry name" value="Rhodopsin 7-helix transmembrane proteins"/>
    <property type="match status" value="1"/>
</dbReference>
<evidence type="ECO:0000256" key="1">
    <source>
        <dbReference type="ARBA" id="ARBA00004141"/>
    </source>
</evidence>
<feature type="transmembrane region" description="Helical" evidence="8">
    <location>
        <begin position="277"/>
        <end position="300"/>
    </location>
</feature>
<keyword evidence="7" id="KW-0807">Transducer</keyword>
<evidence type="ECO:0000256" key="8">
    <source>
        <dbReference type="SAM" id="Phobius"/>
    </source>
</evidence>
<keyword evidence="3 8" id="KW-1133">Transmembrane helix</keyword>
<keyword evidence="4" id="KW-0297">G-protein coupled receptor</keyword>